<dbReference type="CDD" id="cd04301">
    <property type="entry name" value="NAT_SF"/>
    <property type="match status" value="1"/>
</dbReference>
<sequence length="223" mass="23875">MVSSPPSVIPSVPAVVAEALTGEIYIAETDEAERHIVGVSGWFGPGHTMFETEQEQTHALLPFMAQLSPELQEWWTTVLLPGMDAFVEAALGSGAKHNAWHLQTLAVDPEYQRRGIGTRLVNVKVDEAKREGSQIVVETPTEQLTSICSPTMLFSLLVSWPAAAGEHGYTNGEPSKSFSDVVSQLASLAISLKSTGVGVVIPDMASTGAMRSLLSEPSRTFLA</sequence>
<dbReference type="AlphaFoldDB" id="A0A8H6W5B1"/>
<dbReference type="Gene3D" id="3.40.630.30">
    <property type="match status" value="1"/>
</dbReference>
<evidence type="ECO:0000313" key="3">
    <source>
        <dbReference type="Proteomes" id="UP000613580"/>
    </source>
</evidence>
<dbReference type="Proteomes" id="UP000613580">
    <property type="component" value="Unassembled WGS sequence"/>
</dbReference>
<dbReference type="Pfam" id="PF00583">
    <property type="entry name" value="Acetyltransf_1"/>
    <property type="match status" value="1"/>
</dbReference>
<evidence type="ECO:0000313" key="2">
    <source>
        <dbReference type="EMBL" id="KAF7305432.1"/>
    </source>
</evidence>
<dbReference type="PANTHER" id="PTHR42791:SF2">
    <property type="entry name" value="N-ACETYLTRANSFERASE DOMAIN-CONTAINING PROTEIN"/>
    <property type="match status" value="1"/>
</dbReference>
<dbReference type="PROSITE" id="PS51186">
    <property type="entry name" value="GNAT"/>
    <property type="match status" value="1"/>
</dbReference>
<accession>A0A8H6W5B1</accession>
<reference evidence="2" key="1">
    <citation type="submission" date="2020-05" db="EMBL/GenBank/DDBJ databases">
        <title>Mycena genomes resolve the evolution of fungal bioluminescence.</title>
        <authorList>
            <person name="Tsai I.J."/>
        </authorList>
    </citation>
    <scope>NUCLEOTIDE SEQUENCE</scope>
    <source>
        <strain evidence="2">110903Hualien_Pintung</strain>
    </source>
</reference>
<proteinExistence type="predicted"/>
<evidence type="ECO:0000259" key="1">
    <source>
        <dbReference type="PROSITE" id="PS51186"/>
    </source>
</evidence>
<dbReference type="GO" id="GO:0016747">
    <property type="term" value="F:acyltransferase activity, transferring groups other than amino-acyl groups"/>
    <property type="evidence" value="ECO:0007669"/>
    <property type="project" value="InterPro"/>
</dbReference>
<name>A0A8H6W5B1_MYCCL</name>
<dbReference type="InterPro" id="IPR052523">
    <property type="entry name" value="Trichothecene_AcTrans"/>
</dbReference>
<dbReference type="EMBL" id="JACAZE010000010">
    <property type="protein sequence ID" value="KAF7305432.1"/>
    <property type="molecule type" value="Genomic_DNA"/>
</dbReference>
<protein>
    <submittedName>
        <fullName evidence="2">N-acetyltransferase domain-containing protein</fullName>
    </submittedName>
</protein>
<dbReference type="SUPFAM" id="SSF55729">
    <property type="entry name" value="Acyl-CoA N-acyltransferases (Nat)"/>
    <property type="match status" value="1"/>
</dbReference>
<comment type="caution">
    <text evidence="2">The sequence shown here is derived from an EMBL/GenBank/DDBJ whole genome shotgun (WGS) entry which is preliminary data.</text>
</comment>
<keyword evidence="2" id="KW-0808">Transferase</keyword>
<dbReference type="InterPro" id="IPR016181">
    <property type="entry name" value="Acyl_CoA_acyltransferase"/>
</dbReference>
<dbReference type="PANTHER" id="PTHR42791">
    <property type="entry name" value="GNAT FAMILY ACETYLTRANSFERASE"/>
    <property type="match status" value="1"/>
</dbReference>
<organism evidence="2 3">
    <name type="scientific">Mycena chlorophos</name>
    <name type="common">Agaric fungus</name>
    <name type="synonym">Agaricus chlorophos</name>
    <dbReference type="NCBI Taxonomy" id="658473"/>
    <lineage>
        <taxon>Eukaryota</taxon>
        <taxon>Fungi</taxon>
        <taxon>Dikarya</taxon>
        <taxon>Basidiomycota</taxon>
        <taxon>Agaricomycotina</taxon>
        <taxon>Agaricomycetes</taxon>
        <taxon>Agaricomycetidae</taxon>
        <taxon>Agaricales</taxon>
        <taxon>Marasmiineae</taxon>
        <taxon>Mycenaceae</taxon>
        <taxon>Mycena</taxon>
    </lineage>
</organism>
<gene>
    <name evidence="2" type="ORF">HMN09_00795700</name>
</gene>
<keyword evidence="3" id="KW-1185">Reference proteome</keyword>
<dbReference type="OrthoDB" id="61113at2759"/>
<feature type="domain" description="N-acetyltransferase" evidence="1">
    <location>
        <begin position="22"/>
        <end position="197"/>
    </location>
</feature>
<dbReference type="InterPro" id="IPR000182">
    <property type="entry name" value="GNAT_dom"/>
</dbReference>